<name>A0A8S4PAK7_OWEFU</name>
<dbReference type="Proteomes" id="UP000749559">
    <property type="component" value="Unassembled WGS sequence"/>
</dbReference>
<protein>
    <submittedName>
        <fullName evidence="1">Uncharacterized protein</fullName>
    </submittedName>
</protein>
<keyword evidence="2" id="KW-1185">Reference proteome</keyword>
<gene>
    <name evidence="1" type="ORF">OFUS_LOCUS16553</name>
</gene>
<organism evidence="1 2">
    <name type="scientific">Owenia fusiformis</name>
    <name type="common">Polychaete worm</name>
    <dbReference type="NCBI Taxonomy" id="6347"/>
    <lineage>
        <taxon>Eukaryota</taxon>
        <taxon>Metazoa</taxon>
        <taxon>Spiralia</taxon>
        <taxon>Lophotrochozoa</taxon>
        <taxon>Annelida</taxon>
        <taxon>Polychaeta</taxon>
        <taxon>Sedentaria</taxon>
        <taxon>Canalipalpata</taxon>
        <taxon>Sabellida</taxon>
        <taxon>Oweniida</taxon>
        <taxon>Oweniidae</taxon>
        <taxon>Owenia</taxon>
    </lineage>
</organism>
<comment type="caution">
    <text evidence="1">The sequence shown here is derived from an EMBL/GenBank/DDBJ whole genome shotgun (WGS) entry which is preliminary data.</text>
</comment>
<evidence type="ECO:0000313" key="1">
    <source>
        <dbReference type="EMBL" id="CAH1791476.1"/>
    </source>
</evidence>
<reference evidence="1" key="1">
    <citation type="submission" date="2022-03" db="EMBL/GenBank/DDBJ databases">
        <authorList>
            <person name="Martin C."/>
        </authorList>
    </citation>
    <scope>NUCLEOTIDE SEQUENCE</scope>
</reference>
<evidence type="ECO:0000313" key="2">
    <source>
        <dbReference type="Proteomes" id="UP000749559"/>
    </source>
</evidence>
<accession>A0A8S4PAK7</accession>
<dbReference type="EMBL" id="CAIIXF020000008">
    <property type="protein sequence ID" value="CAH1791476.1"/>
    <property type="molecule type" value="Genomic_DNA"/>
</dbReference>
<sequence length="152" mass="18019">MERKCEEEFETVDKDIDPGPPYLSFHNDWPGLLLSRERVRQQAMAPWKLECRMKENNSITDRRLEFTLKTINAKCKQVSESYGIQREQCKRSLRQIKKTTPSLKSWTIDGSGRTENLKLAEHRRLDKVFSHDCRCFPSQKQDSCRRSRNKLN</sequence>
<dbReference type="AlphaFoldDB" id="A0A8S4PAK7"/>
<proteinExistence type="predicted"/>